<dbReference type="Proteomes" id="UP000237438">
    <property type="component" value="Unassembled WGS sequence"/>
</dbReference>
<reference evidence="1 2" key="1">
    <citation type="submission" date="2017-10" db="EMBL/GenBank/DDBJ databases">
        <title>Development of genomic resources for the powdery mildew, Erysiphe pulchra.</title>
        <authorList>
            <person name="Wadl P.A."/>
            <person name="Mack B.M."/>
            <person name="Moore G."/>
            <person name="Beltz S.B."/>
        </authorList>
    </citation>
    <scope>NUCLEOTIDE SEQUENCE [LARGE SCALE GENOMIC DNA]</scope>
    <source>
        <strain evidence="1">Cflorida</strain>
    </source>
</reference>
<dbReference type="AlphaFoldDB" id="A0A2S4PZD8"/>
<evidence type="ECO:0000313" key="1">
    <source>
        <dbReference type="EMBL" id="POS87402.1"/>
    </source>
</evidence>
<keyword evidence="2" id="KW-1185">Reference proteome</keyword>
<sequence length="294" mass="33011">MLSKYARKFQDILCGESLRGVKISTENENAVLLSAGSLQKVTWITLHDENLTDMGADDNERRGMLVTVSYENAEYRAIFLEDMHLSNTNVNNRNDGFHHFPLLLIKMPVTLRKSFTDYLATTFDTRISTLFIGDKCLKDCFEKYIADVCSNEFFDDDDGNTETNLKLDNIVKDIVVRIGFDLPNGSGSLRAIDIQIPSEDLPKMISMGDTAGHVQIFEAIETFLSAHLALDLKNSKVRVKRISCAAFSLDAEGKLKFMQSSKLDEISTQIRANRKLINSLIKAATSSIMLNLNH</sequence>
<gene>
    <name evidence="1" type="ORF">EPUL_000656</name>
</gene>
<dbReference type="InterPro" id="IPR025204">
    <property type="entry name" value="CENP-L"/>
</dbReference>
<organism evidence="1 2">
    <name type="scientific">Erysiphe pulchra</name>
    <dbReference type="NCBI Taxonomy" id="225359"/>
    <lineage>
        <taxon>Eukaryota</taxon>
        <taxon>Fungi</taxon>
        <taxon>Dikarya</taxon>
        <taxon>Ascomycota</taxon>
        <taxon>Pezizomycotina</taxon>
        <taxon>Leotiomycetes</taxon>
        <taxon>Erysiphales</taxon>
        <taxon>Erysiphaceae</taxon>
        <taxon>Erysiphe</taxon>
    </lineage>
</organism>
<protein>
    <submittedName>
        <fullName evidence="1">Uncharacterized protein</fullName>
    </submittedName>
</protein>
<accession>A0A2S4PZD8</accession>
<proteinExistence type="predicted"/>
<comment type="caution">
    <text evidence="1">The sequence shown here is derived from an EMBL/GenBank/DDBJ whole genome shotgun (WGS) entry which is preliminary data.</text>
</comment>
<dbReference type="OrthoDB" id="8864979at2759"/>
<name>A0A2S4PZD8_9PEZI</name>
<dbReference type="EMBL" id="PEDP01000133">
    <property type="protein sequence ID" value="POS87402.1"/>
    <property type="molecule type" value="Genomic_DNA"/>
</dbReference>
<evidence type="ECO:0000313" key="2">
    <source>
        <dbReference type="Proteomes" id="UP000237438"/>
    </source>
</evidence>
<dbReference type="Pfam" id="PF13092">
    <property type="entry name" value="CENP-L"/>
    <property type="match status" value="1"/>
</dbReference>